<reference evidence="2" key="1">
    <citation type="submission" date="2023-07" db="EMBL/GenBank/DDBJ databases">
        <title>A chromosome-level genome assembly of Lolium multiflorum.</title>
        <authorList>
            <person name="Chen Y."/>
            <person name="Copetti D."/>
            <person name="Kolliker R."/>
            <person name="Studer B."/>
        </authorList>
    </citation>
    <scope>NUCLEOTIDE SEQUENCE</scope>
    <source>
        <strain evidence="2">02402/16</strain>
        <tissue evidence="2">Leaf</tissue>
    </source>
</reference>
<keyword evidence="3" id="KW-1185">Reference proteome</keyword>
<organism evidence="2 3">
    <name type="scientific">Lolium multiflorum</name>
    <name type="common">Italian ryegrass</name>
    <name type="synonym">Lolium perenne subsp. multiflorum</name>
    <dbReference type="NCBI Taxonomy" id="4521"/>
    <lineage>
        <taxon>Eukaryota</taxon>
        <taxon>Viridiplantae</taxon>
        <taxon>Streptophyta</taxon>
        <taxon>Embryophyta</taxon>
        <taxon>Tracheophyta</taxon>
        <taxon>Spermatophyta</taxon>
        <taxon>Magnoliopsida</taxon>
        <taxon>Liliopsida</taxon>
        <taxon>Poales</taxon>
        <taxon>Poaceae</taxon>
        <taxon>BOP clade</taxon>
        <taxon>Pooideae</taxon>
        <taxon>Poodae</taxon>
        <taxon>Poeae</taxon>
        <taxon>Poeae Chloroplast Group 2 (Poeae type)</taxon>
        <taxon>Loliodinae</taxon>
        <taxon>Loliinae</taxon>
        <taxon>Lolium</taxon>
    </lineage>
</organism>
<dbReference type="SUPFAM" id="SSF50386">
    <property type="entry name" value="STI-like"/>
    <property type="match status" value="1"/>
</dbReference>
<dbReference type="InterPro" id="IPR002160">
    <property type="entry name" value="Prot_inh_Kunz-lg"/>
</dbReference>
<dbReference type="InterPro" id="IPR011065">
    <property type="entry name" value="Kunitz_inhibitor_STI-like_sf"/>
</dbReference>
<comment type="caution">
    <text evidence="2">The sequence shown here is derived from an EMBL/GenBank/DDBJ whole genome shotgun (WGS) entry which is preliminary data.</text>
</comment>
<proteinExistence type="predicted"/>
<feature type="chain" id="PRO_5042227557" evidence="1">
    <location>
        <begin position="20"/>
        <end position="202"/>
    </location>
</feature>
<dbReference type="PANTHER" id="PTHR33107">
    <property type="entry name" value="KUNITZ TRYPSIN INHIBITOR 2"/>
    <property type="match status" value="1"/>
</dbReference>
<keyword evidence="1" id="KW-0732">Signal</keyword>
<dbReference type="Proteomes" id="UP001231189">
    <property type="component" value="Unassembled WGS sequence"/>
</dbReference>
<evidence type="ECO:0000256" key="1">
    <source>
        <dbReference type="SAM" id="SignalP"/>
    </source>
</evidence>
<dbReference type="PANTHER" id="PTHR33107:SF41">
    <property type="entry name" value="ALPHA-AMYLASE_SUBTILISIN INHIBITOR"/>
    <property type="match status" value="1"/>
</dbReference>
<evidence type="ECO:0000313" key="3">
    <source>
        <dbReference type="Proteomes" id="UP001231189"/>
    </source>
</evidence>
<dbReference type="Gene3D" id="2.80.10.50">
    <property type="match status" value="1"/>
</dbReference>
<sequence length="202" mass="22966">MNFLLFLLQLLAISLPCIPRNVAELVYDTDGKELTSKHNYYILPAKRLSGGGLTTIQNGKQCLHFVLQERNGTNLGTPLRLKPLPWKRSTQEPIRLSSDIWIEFHDLDSFCATMLDWHLTDRSLETLLGRRQLLAAGEEWGGRSFGVLRIEKYGADVMGYKLMVCAKKEACKDLGVYASKDKIWLAVTDEPLMVVFVRKTSY</sequence>
<gene>
    <name evidence="2" type="ORF">QYE76_040403</name>
</gene>
<dbReference type="PRINTS" id="PR00291">
    <property type="entry name" value="KUNITZINHBTR"/>
</dbReference>
<feature type="signal peptide" evidence="1">
    <location>
        <begin position="1"/>
        <end position="19"/>
    </location>
</feature>
<dbReference type="GO" id="GO:0004866">
    <property type="term" value="F:endopeptidase inhibitor activity"/>
    <property type="evidence" value="ECO:0007669"/>
    <property type="project" value="InterPro"/>
</dbReference>
<dbReference type="AlphaFoldDB" id="A0AAD8TBN3"/>
<evidence type="ECO:0000313" key="2">
    <source>
        <dbReference type="EMBL" id="KAK1679555.1"/>
    </source>
</evidence>
<dbReference type="Pfam" id="PF00197">
    <property type="entry name" value="Kunitz_legume"/>
    <property type="match status" value="1"/>
</dbReference>
<protein>
    <submittedName>
        <fullName evidence="2">Uncharacterized protein</fullName>
    </submittedName>
</protein>
<accession>A0AAD8TBN3</accession>
<name>A0AAD8TBN3_LOLMU</name>
<dbReference type="EMBL" id="JAUUTY010000002">
    <property type="protein sequence ID" value="KAK1679555.1"/>
    <property type="molecule type" value="Genomic_DNA"/>
</dbReference>
<dbReference type="SMART" id="SM00452">
    <property type="entry name" value="STI"/>
    <property type="match status" value="1"/>
</dbReference>
<dbReference type="PROSITE" id="PS00283">
    <property type="entry name" value="SOYBEAN_KUNITZ"/>
    <property type="match status" value="1"/>
</dbReference>